<dbReference type="EMBL" id="LR746496">
    <property type="protein sequence ID" value="CAA7602936.1"/>
    <property type="molecule type" value="Genomic_DNA"/>
</dbReference>
<dbReference type="Proteomes" id="UP000836597">
    <property type="component" value="Chromosome"/>
</dbReference>
<sequence length="64" mass="7315">MASPPQETSYRQPEQVLIPFDPALRRKRHLPSCIFCGQTQGTETFKGKPICLTCLHRILNLFPC</sequence>
<evidence type="ECO:0000313" key="1">
    <source>
        <dbReference type="EMBL" id="CAA7602936.1"/>
    </source>
</evidence>
<name>A0A8S0XCY4_9FIRM</name>
<dbReference type="EMBL" id="CDGJ01000003">
    <property type="protein sequence ID" value="CEJ05818.1"/>
    <property type="molecule type" value="Genomic_DNA"/>
</dbReference>
<protein>
    <submittedName>
        <fullName evidence="1">Uncharacterized protein</fullName>
    </submittedName>
</protein>
<dbReference type="AlphaFoldDB" id="A0A8S0XCY4"/>
<organism evidence="1">
    <name type="scientific">Acididesulfobacillus acetoxydans</name>
    <dbReference type="NCBI Taxonomy" id="1561005"/>
    <lineage>
        <taxon>Bacteria</taxon>
        <taxon>Bacillati</taxon>
        <taxon>Bacillota</taxon>
        <taxon>Clostridia</taxon>
        <taxon>Eubacteriales</taxon>
        <taxon>Peptococcaceae</taxon>
        <taxon>Acididesulfobacillus</taxon>
    </lineage>
</organism>
<reference evidence="1" key="2">
    <citation type="submission" date="2020-01" db="EMBL/GenBank/DDBJ databases">
        <authorList>
            <person name="Hornung B."/>
        </authorList>
    </citation>
    <scope>NUCLEOTIDE SEQUENCE</scope>
    <source>
        <strain evidence="1">PacBioINE</strain>
    </source>
</reference>
<gene>
    <name evidence="2" type="ORF">DEACI_0238</name>
    <name evidence="1" type="ORF">DEACI_3759</name>
</gene>
<reference evidence="2" key="1">
    <citation type="submission" date="2014-11" db="EMBL/GenBank/DDBJ databases">
        <authorList>
            <person name="Hornung B.V."/>
        </authorList>
    </citation>
    <scope>NUCLEOTIDE SEQUENCE</scope>
    <source>
        <strain evidence="2">INE</strain>
    </source>
</reference>
<accession>A0A8S0XCY4</accession>
<dbReference type="KEGG" id="aacx:DEACI_3759"/>
<proteinExistence type="predicted"/>
<evidence type="ECO:0000313" key="3">
    <source>
        <dbReference type="Proteomes" id="UP001071230"/>
    </source>
</evidence>
<keyword evidence="3" id="KW-1185">Reference proteome</keyword>
<dbReference type="Proteomes" id="UP001071230">
    <property type="component" value="Unassembled WGS sequence"/>
</dbReference>
<evidence type="ECO:0000313" key="2">
    <source>
        <dbReference type="EMBL" id="CEJ05818.1"/>
    </source>
</evidence>